<evidence type="ECO:0000313" key="2">
    <source>
        <dbReference type="Proteomes" id="UP001558613"/>
    </source>
</evidence>
<reference evidence="1 2" key="1">
    <citation type="submission" date="2023-09" db="EMBL/GenBank/DDBJ databases">
        <authorList>
            <person name="Wang M."/>
        </authorList>
    </citation>
    <scope>NUCLEOTIDE SEQUENCE [LARGE SCALE GENOMIC DNA]</scope>
    <source>
        <strain evidence="1">GT-2023</strain>
        <tissue evidence="1">Liver</tissue>
    </source>
</reference>
<sequence length="105" mass="11568">MGVRRGRAACNHAMPNDAPQTLLLCREHCLRTNGPPTLVSITLLSSCGLPMAHLCYFVSLWLSNSNKSSSWPLCLMQVSRAMKGLGLRLGELRVPFTQIPTCRTI</sequence>
<proteinExistence type="predicted"/>
<keyword evidence="2" id="KW-1185">Reference proteome</keyword>
<accession>A0ABR3LS61</accession>
<dbReference type="EMBL" id="JAYMGO010000019">
    <property type="protein sequence ID" value="KAL1255742.1"/>
    <property type="molecule type" value="Genomic_DNA"/>
</dbReference>
<dbReference type="Proteomes" id="UP001558613">
    <property type="component" value="Unassembled WGS sequence"/>
</dbReference>
<gene>
    <name evidence="1" type="ORF">QQF64_013803</name>
</gene>
<protein>
    <submittedName>
        <fullName evidence="1">Uncharacterized protein</fullName>
    </submittedName>
</protein>
<evidence type="ECO:0000313" key="1">
    <source>
        <dbReference type="EMBL" id="KAL1255742.1"/>
    </source>
</evidence>
<organism evidence="1 2">
    <name type="scientific">Cirrhinus molitorella</name>
    <name type="common">mud carp</name>
    <dbReference type="NCBI Taxonomy" id="172907"/>
    <lineage>
        <taxon>Eukaryota</taxon>
        <taxon>Metazoa</taxon>
        <taxon>Chordata</taxon>
        <taxon>Craniata</taxon>
        <taxon>Vertebrata</taxon>
        <taxon>Euteleostomi</taxon>
        <taxon>Actinopterygii</taxon>
        <taxon>Neopterygii</taxon>
        <taxon>Teleostei</taxon>
        <taxon>Ostariophysi</taxon>
        <taxon>Cypriniformes</taxon>
        <taxon>Cyprinidae</taxon>
        <taxon>Labeoninae</taxon>
        <taxon>Labeonini</taxon>
        <taxon>Cirrhinus</taxon>
    </lineage>
</organism>
<comment type="caution">
    <text evidence="1">The sequence shown here is derived from an EMBL/GenBank/DDBJ whole genome shotgun (WGS) entry which is preliminary data.</text>
</comment>
<name>A0ABR3LS61_9TELE</name>